<dbReference type="SUPFAM" id="SSF56925">
    <property type="entry name" value="OMPA-like"/>
    <property type="match status" value="1"/>
</dbReference>
<name>A1TXR6_MARN8</name>
<evidence type="ECO:0000256" key="1">
    <source>
        <dbReference type="SAM" id="SignalP"/>
    </source>
</evidence>
<protein>
    <submittedName>
        <fullName evidence="2">OmpW family protein</fullName>
    </submittedName>
</protein>
<gene>
    <name evidence="2" type="ordered locus">Maqu_0434</name>
</gene>
<dbReference type="Proteomes" id="UP000000998">
    <property type="component" value="Chromosome"/>
</dbReference>
<organism evidence="2 3">
    <name type="scientific">Marinobacter nauticus (strain ATCC 700491 / DSM 11845 / VT8)</name>
    <name type="common">Marinobacter aquaeolei</name>
    <dbReference type="NCBI Taxonomy" id="351348"/>
    <lineage>
        <taxon>Bacteria</taxon>
        <taxon>Pseudomonadati</taxon>
        <taxon>Pseudomonadota</taxon>
        <taxon>Gammaproteobacteria</taxon>
        <taxon>Pseudomonadales</taxon>
        <taxon>Marinobacteraceae</taxon>
        <taxon>Marinobacter</taxon>
    </lineage>
</organism>
<dbReference type="GO" id="GO:0019867">
    <property type="term" value="C:outer membrane"/>
    <property type="evidence" value="ECO:0007669"/>
    <property type="project" value="InterPro"/>
</dbReference>
<dbReference type="PANTHER" id="PTHR36920">
    <property type="match status" value="1"/>
</dbReference>
<dbReference type="EMBL" id="CP000514">
    <property type="protein sequence ID" value="ABM17535.1"/>
    <property type="molecule type" value="Genomic_DNA"/>
</dbReference>
<keyword evidence="1" id="KW-0732">Signal</keyword>
<reference evidence="3" key="1">
    <citation type="journal article" date="2011" name="Appl. Environ. Microbiol.">
        <title>Genomic potential of Marinobacter aquaeolei, a biogeochemical 'opportunitroph'.</title>
        <authorList>
            <person name="Singer E."/>
            <person name="Webb E.A."/>
            <person name="Nelson W.C."/>
            <person name="Heidelberg J.F."/>
            <person name="Ivanova N."/>
            <person name="Pati A."/>
            <person name="Edwards K.J."/>
        </authorList>
    </citation>
    <scope>NUCLEOTIDE SEQUENCE [LARGE SCALE GENOMIC DNA]</scope>
    <source>
        <strain evidence="3">ATCC 700491 / DSM 11845 / VT8</strain>
    </source>
</reference>
<feature type="signal peptide" evidence="1">
    <location>
        <begin position="1"/>
        <end position="49"/>
    </location>
</feature>
<dbReference type="Gene3D" id="2.40.160.20">
    <property type="match status" value="1"/>
</dbReference>
<dbReference type="Pfam" id="PF03922">
    <property type="entry name" value="OmpW"/>
    <property type="match status" value="1"/>
</dbReference>
<evidence type="ECO:0000313" key="3">
    <source>
        <dbReference type="Proteomes" id="UP000000998"/>
    </source>
</evidence>
<evidence type="ECO:0000313" key="2">
    <source>
        <dbReference type="EMBL" id="ABM17535.1"/>
    </source>
</evidence>
<dbReference type="PANTHER" id="PTHR36920:SF1">
    <property type="entry name" value="OUTER MEMBRANE PROTEIN W"/>
    <property type="match status" value="1"/>
</dbReference>
<dbReference type="InterPro" id="IPR011250">
    <property type="entry name" value="OMP/PagP_B-barrel"/>
</dbReference>
<accession>A1TXR6</accession>
<feature type="chain" id="PRO_5002638972" evidence="1">
    <location>
        <begin position="50"/>
        <end position="246"/>
    </location>
</feature>
<dbReference type="GO" id="GO:0055085">
    <property type="term" value="P:transmembrane transport"/>
    <property type="evidence" value="ECO:0007669"/>
    <property type="project" value="TreeGrafter"/>
</dbReference>
<dbReference type="AlphaFoldDB" id="A1TXR6"/>
<dbReference type="SMR" id="A1TXR6"/>
<proteinExistence type="predicted"/>
<dbReference type="STRING" id="351348.Maqu_0434"/>
<dbReference type="InterPro" id="IPR005618">
    <property type="entry name" value="OMPW"/>
</dbReference>
<dbReference type="HOGENOM" id="CLU_042505_0_0_6"/>
<dbReference type="KEGG" id="maq:Maqu_0434"/>
<sequence length="246" mass="26934" precursor="true">MCYEKLQFYLKPICFNTKKDNKKMKPKIISKVSLVAFLLLSLAASLANAQSEPVYSRGDWVVGLNATRVLTDEDLRSASAGGAPVPNSNLSINNDTTVSFDVSYFLSNQLAFNIFGGIPASADLQGEESLSGLFLGQTDYGPVILSLQYHVLTGSNFSPYFGAGVGRILFLDEKDRALTDFDVEDTWAPAIQAGFRWRIHNNWSANFDVRYAPFKADITGNLGPAPVQAEVEVDPTIVSIGVAYRF</sequence>
<dbReference type="eggNOG" id="COG3047">
    <property type="taxonomic scope" value="Bacteria"/>
</dbReference>